<evidence type="ECO:0000313" key="5">
    <source>
        <dbReference type="Proteomes" id="UP000011713"/>
    </source>
</evidence>
<evidence type="ECO:0000256" key="3">
    <source>
        <dbReference type="ARBA" id="ARBA00023242"/>
    </source>
</evidence>
<dbReference type="VEuPathDB" id="FungiDB:HpaG801896"/>
<protein>
    <submittedName>
        <fullName evidence="4">Uncharacterized protein</fullName>
    </submittedName>
</protein>
<dbReference type="EMBL" id="ABWE02002381">
    <property type="status" value="NOT_ANNOTATED_CDS"/>
    <property type="molecule type" value="Genomic_DNA"/>
</dbReference>
<accession>M4C2B2</accession>
<dbReference type="EnsemblProtists" id="HpaT801896">
    <property type="protein sequence ID" value="HpaP801896"/>
    <property type="gene ID" value="HpaG801896"/>
</dbReference>
<reference evidence="5" key="1">
    <citation type="journal article" date="2010" name="Science">
        <title>Signatures of adaptation to obligate biotrophy in the Hyaloperonospora arabidopsidis genome.</title>
        <authorList>
            <person name="Baxter L."/>
            <person name="Tripathy S."/>
            <person name="Ishaque N."/>
            <person name="Boot N."/>
            <person name="Cabral A."/>
            <person name="Kemen E."/>
            <person name="Thines M."/>
            <person name="Ah-Fong A."/>
            <person name="Anderson R."/>
            <person name="Badejoko W."/>
            <person name="Bittner-Eddy P."/>
            <person name="Boore J.L."/>
            <person name="Chibucos M.C."/>
            <person name="Coates M."/>
            <person name="Dehal P."/>
            <person name="Delehaunty K."/>
            <person name="Dong S."/>
            <person name="Downton P."/>
            <person name="Dumas B."/>
            <person name="Fabro G."/>
            <person name="Fronick C."/>
            <person name="Fuerstenberg S.I."/>
            <person name="Fulton L."/>
            <person name="Gaulin E."/>
            <person name="Govers F."/>
            <person name="Hughes L."/>
            <person name="Humphray S."/>
            <person name="Jiang R.H."/>
            <person name="Judelson H."/>
            <person name="Kamoun S."/>
            <person name="Kyung K."/>
            <person name="Meijer H."/>
            <person name="Minx P."/>
            <person name="Morris P."/>
            <person name="Nelson J."/>
            <person name="Phuntumart V."/>
            <person name="Qutob D."/>
            <person name="Rehmany A."/>
            <person name="Rougon-Cardoso A."/>
            <person name="Ryden P."/>
            <person name="Torto-Alalibo T."/>
            <person name="Studholme D."/>
            <person name="Wang Y."/>
            <person name="Win J."/>
            <person name="Wood J."/>
            <person name="Clifton S.W."/>
            <person name="Rogers J."/>
            <person name="Van den Ackerveken G."/>
            <person name="Jones J.D."/>
            <person name="McDowell J.M."/>
            <person name="Beynon J."/>
            <person name="Tyler B.M."/>
        </authorList>
    </citation>
    <scope>NUCLEOTIDE SEQUENCE [LARGE SCALE GENOMIC DNA]</scope>
    <source>
        <strain evidence="5">Emoy2</strain>
    </source>
</reference>
<name>M4C2B2_HYAAE</name>
<dbReference type="PANTHER" id="PTHR12940">
    <property type="entry name" value="ES-2 PROTEIN - RELATED"/>
    <property type="match status" value="1"/>
</dbReference>
<evidence type="ECO:0000256" key="1">
    <source>
        <dbReference type="ARBA" id="ARBA00004123"/>
    </source>
</evidence>
<dbReference type="InterPro" id="IPR019148">
    <property type="entry name" value="Nuclear_protein_DGCR14_ESS-2"/>
</dbReference>
<dbReference type="Proteomes" id="UP000011713">
    <property type="component" value="Unassembled WGS sequence"/>
</dbReference>
<organism evidence="4 5">
    <name type="scientific">Hyaloperonospora arabidopsidis (strain Emoy2)</name>
    <name type="common">Downy mildew agent</name>
    <name type="synonym">Peronospora arabidopsidis</name>
    <dbReference type="NCBI Taxonomy" id="559515"/>
    <lineage>
        <taxon>Eukaryota</taxon>
        <taxon>Sar</taxon>
        <taxon>Stramenopiles</taxon>
        <taxon>Oomycota</taxon>
        <taxon>Peronosporomycetes</taxon>
        <taxon>Peronosporales</taxon>
        <taxon>Peronosporaceae</taxon>
        <taxon>Hyaloperonospora</taxon>
    </lineage>
</organism>
<dbReference type="PANTHER" id="PTHR12940:SF0">
    <property type="entry name" value="SPLICING FACTOR ESS-2 HOMOLOG"/>
    <property type="match status" value="1"/>
</dbReference>
<comment type="subcellular location">
    <subcellularLocation>
        <location evidence="1">Nucleus</location>
    </subcellularLocation>
</comment>
<dbReference type="HOGENOM" id="CLU_1848915_0_0_1"/>
<proteinExistence type="inferred from homology"/>
<dbReference type="AlphaFoldDB" id="M4C2B2"/>
<dbReference type="GO" id="GO:0071013">
    <property type="term" value="C:catalytic step 2 spliceosome"/>
    <property type="evidence" value="ECO:0007669"/>
    <property type="project" value="TreeGrafter"/>
</dbReference>
<evidence type="ECO:0000256" key="2">
    <source>
        <dbReference type="ARBA" id="ARBA00009072"/>
    </source>
</evidence>
<evidence type="ECO:0000313" key="4">
    <source>
        <dbReference type="EnsemblProtists" id="HpaP813227"/>
    </source>
</evidence>
<dbReference type="Pfam" id="PF09751">
    <property type="entry name" value="Es2"/>
    <property type="match status" value="1"/>
</dbReference>
<dbReference type="EMBL" id="JH598637">
    <property type="status" value="NOT_ANNOTATED_CDS"/>
    <property type="molecule type" value="Genomic_DNA"/>
</dbReference>
<dbReference type="VEuPathDB" id="FungiDB:HpaG813227"/>
<comment type="similarity">
    <text evidence="2">Belongs to the ESS2 family.</text>
</comment>
<dbReference type="STRING" id="559515.M4C2B2"/>
<keyword evidence="5" id="KW-1185">Reference proteome</keyword>
<dbReference type="EnsemblProtists" id="HpaT813227">
    <property type="protein sequence ID" value="HpaP813227"/>
    <property type="gene ID" value="HpaG813227"/>
</dbReference>
<reference evidence="4" key="2">
    <citation type="submission" date="2015-06" db="UniProtKB">
        <authorList>
            <consortium name="EnsemblProtists"/>
        </authorList>
    </citation>
    <scope>IDENTIFICATION</scope>
    <source>
        <strain evidence="4">Emoy2</strain>
    </source>
</reference>
<dbReference type="InParanoid" id="M4C2B2"/>
<sequence length="139" mass="15450">MTPLIAPGVHGSPLMTWGEIEGTPAVLGALPVRNMQTPSFELQETSRREKLANRLESEAVRTYHTQFGAPSQSRLKDARNQDPIEKATRIRSNVSIAQCSCPRFQHSVNPSGIRCAIEGKLFYTFAATASFFQDTEKIR</sequence>
<keyword evidence="3" id="KW-0539">Nucleus</keyword>